<dbReference type="EMBL" id="VDMO01000001">
    <property type="protein sequence ID" value="TNM73016.1"/>
    <property type="molecule type" value="Genomic_DNA"/>
</dbReference>
<evidence type="ECO:0000259" key="8">
    <source>
        <dbReference type="PROSITE" id="PS50850"/>
    </source>
</evidence>
<dbReference type="Proteomes" id="UP000629870">
    <property type="component" value="Unassembled WGS sequence"/>
</dbReference>
<reference evidence="9 12" key="2">
    <citation type="submission" date="2020-08" db="EMBL/GenBank/DDBJ databases">
        <title>Genomic Encyclopedia of Type Strains, Phase IV (KMG-IV): sequencing the most valuable type-strain genomes for metagenomic binning, comparative biology and taxonomic classification.</title>
        <authorList>
            <person name="Goeker M."/>
        </authorList>
    </citation>
    <scope>NUCLEOTIDE SEQUENCE [LARGE SCALE GENOMIC DNA]</scope>
    <source>
        <strain evidence="9 12">DSM 12027</strain>
    </source>
</reference>
<feature type="transmembrane region" description="Helical" evidence="7">
    <location>
        <begin position="301"/>
        <end position="327"/>
    </location>
</feature>
<evidence type="ECO:0000256" key="4">
    <source>
        <dbReference type="ARBA" id="ARBA00022989"/>
    </source>
</evidence>
<dbReference type="InterPro" id="IPR044772">
    <property type="entry name" value="NO3_transporter"/>
</dbReference>
<dbReference type="GO" id="GO:0015112">
    <property type="term" value="F:nitrate transmembrane transporter activity"/>
    <property type="evidence" value="ECO:0007669"/>
    <property type="project" value="InterPro"/>
</dbReference>
<dbReference type="Proteomes" id="UP000313988">
    <property type="component" value="Unassembled WGS sequence"/>
</dbReference>
<feature type="transmembrane region" description="Helical" evidence="7">
    <location>
        <begin position="347"/>
        <end position="368"/>
    </location>
</feature>
<evidence type="ECO:0000256" key="5">
    <source>
        <dbReference type="ARBA" id="ARBA00023063"/>
    </source>
</evidence>
<evidence type="ECO:0000313" key="10">
    <source>
        <dbReference type="EMBL" id="TNM73016.1"/>
    </source>
</evidence>
<dbReference type="RefSeq" id="WP_139399997.1">
    <property type="nucleotide sequence ID" value="NZ_JACHEW010000002.1"/>
</dbReference>
<dbReference type="GO" id="GO:0016020">
    <property type="term" value="C:membrane"/>
    <property type="evidence" value="ECO:0007669"/>
    <property type="project" value="UniProtKB-SubCell"/>
</dbReference>
<feature type="transmembrane region" description="Helical" evidence="7">
    <location>
        <begin position="236"/>
        <end position="257"/>
    </location>
</feature>
<dbReference type="InterPro" id="IPR011701">
    <property type="entry name" value="MFS"/>
</dbReference>
<dbReference type="Gene3D" id="1.20.1250.20">
    <property type="entry name" value="MFS general substrate transporter like domains"/>
    <property type="match status" value="2"/>
</dbReference>
<feature type="transmembrane region" description="Helical" evidence="7">
    <location>
        <begin position="411"/>
        <end position="430"/>
    </location>
</feature>
<dbReference type="OrthoDB" id="9773404at2"/>
<dbReference type="AlphaFoldDB" id="A0A5C4YBM7"/>
<feature type="transmembrane region" description="Helical" evidence="7">
    <location>
        <begin position="117"/>
        <end position="137"/>
    </location>
</feature>
<dbReference type="EMBL" id="JACHEW010000002">
    <property type="protein sequence ID" value="MBB6015286.1"/>
    <property type="molecule type" value="Genomic_DNA"/>
</dbReference>
<feature type="transmembrane region" description="Helical" evidence="7">
    <location>
        <begin position="62"/>
        <end position="81"/>
    </location>
</feature>
<feature type="transmembrane region" description="Helical" evidence="7">
    <location>
        <begin position="269"/>
        <end position="289"/>
    </location>
</feature>
<feature type="transmembrane region" description="Helical" evidence="7">
    <location>
        <begin position="191"/>
        <end position="211"/>
    </location>
</feature>
<evidence type="ECO:0000313" key="11">
    <source>
        <dbReference type="Proteomes" id="UP000313988"/>
    </source>
</evidence>
<evidence type="ECO:0000256" key="7">
    <source>
        <dbReference type="SAM" id="Phobius"/>
    </source>
</evidence>
<feature type="transmembrane region" description="Helical" evidence="7">
    <location>
        <begin position="27"/>
        <end position="50"/>
    </location>
</feature>
<feature type="transmembrane region" description="Helical" evidence="7">
    <location>
        <begin position="380"/>
        <end position="405"/>
    </location>
</feature>
<reference evidence="10 11" key="1">
    <citation type="submission" date="2019-06" db="EMBL/GenBank/DDBJ databases">
        <title>Genome sequence of Deinococcus radiopugnans ATCC 19172.</title>
        <authorList>
            <person name="Maclea K.S."/>
            <person name="Maynard C.R."/>
        </authorList>
    </citation>
    <scope>NUCLEOTIDE SEQUENCE [LARGE SCALE GENOMIC DNA]</scope>
    <source>
        <strain evidence="10 11">ATCC 19172</strain>
    </source>
</reference>
<dbReference type="Pfam" id="PF07690">
    <property type="entry name" value="MFS_1"/>
    <property type="match status" value="1"/>
</dbReference>
<evidence type="ECO:0000256" key="1">
    <source>
        <dbReference type="ARBA" id="ARBA00004141"/>
    </source>
</evidence>
<name>A0A5C4YBM7_9DEIO</name>
<dbReference type="CDD" id="cd17341">
    <property type="entry name" value="MFS_NRT2_like"/>
    <property type="match status" value="1"/>
</dbReference>
<protein>
    <submittedName>
        <fullName evidence="9">NNP family nitrate/nitrite transporter-like MFS transporter</fullName>
    </submittedName>
    <submittedName>
        <fullName evidence="10">NarK/NasA family nitrate transporter</fullName>
    </submittedName>
</protein>
<keyword evidence="3 7" id="KW-0812">Transmembrane</keyword>
<comment type="similarity">
    <text evidence="2">Belongs to the major facilitator superfamily. Nitrate/nitrite porter (TC 2.A.1.8) family.</text>
</comment>
<keyword evidence="12" id="KW-1185">Reference proteome</keyword>
<evidence type="ECO:0000313" key="9">
    <source>
        <dbReference type="EMBL" id="MBB6015286.1"/>
    </source>
</evidence>
<keyword evidence="6 7" id="KW-0472">Membrane</keyword>
<dbReference type="PROSITE" id="PS50850">
    <property type="entry name" value="MFS"/>
    <property type="match status" value="1"/>
</dbReference>
<dbReference type="SUPFAM" id="SSF103473">
    <property type="entry name" value="MFS general substrate transporter"/>
    <property type="match status" value="1"/>
</dbReference>
<keyword evidence="4 7" id="KW-1133">Transmembrane helix</keyword>
<evidence type="ECO:0000256" key="2">
    <source>
        <dbReference type="ARBA" id="ARBA00008432"/>
    </source>
</evidence>
<accession>A0A5C4YBM7</accession>
<organism evidence="10 11">
    <name type="scientific">Deinococcus radiopugnans ATCC 19172</name>
    <dbReference type="NCBI Taxonomy" id="585398"/>
    <lineage>
        <taxon>Bacteria</taxon>
        <taxon>Thermotogati</taxon>
        <taxon>Deinococcota</taxon>
        <taxon>Deinococci</taxon>
        <taxon>Deinococcales</taxon>
        <taxon>Deinococcaceae</taxon>
        <taxon>Deinococcus</taxon>
    </lineage>
</organism>
<evidence type="ECO:0000256" key="6">
    <source>
        <dbReference type="ARBA" id="ARBA00023136"/>
    </source>
</evidence>
<gene>
    <name evidence="10" type="ORF">FHR04_00895</name>
    <name evidence="9" type="ORF">HNQ04_000515</name>
</gene>
<dbReference type="GO" id="GO:0042128">
    <property type="term" value="P:nitrate assimilation"/>
    <property type="evidence" value="ECO:0007669"/>
    <property type="project" value="UniProtKB-KW"/>
</dbReference>
<proteinExistence type="inferred from homology"/>
<comment type="caution">
    <text evidence="10">The sequence shown here is derived from an EMBL/GenBank/DDBJ whole genome shotgun (WGS) entry which is preliminary data.</text>
</comment>
<evidence type="ECO:0000313" key="12">
    <source>
        <dbReference type="Proteomes" id="UP000629870"/>
    </source>
</evidence>
<feature type="transmembrane region" description="Helical" evidence="7">
    <location>
        <begin position="93"/>
        <end position="111"/>
    </location>
</feature>
<feature type="transmembrane region" description="Helical" evidence="7">
    <location>
        <begin position="166"/>
        <end position="185"/>
    </location>
</feature>
<evidence type="ECO:0000256" key="3">
    <source>
        <dbReference type="ARBA" id="ARBA00022692"/>
    </source>
</evidence>
<dbReference type="PANTHER" id="PTHR23515">
    <property type="entry name" value="HIGH-AFFINITY NITRATE TRANSPORTER 2.3"/>
    <property type="match status" value="1"/>
</dbReference>
<dbReference type="InterPro" id="IPR020846">
    <property type="entry name" value="MFS_dom"/>
</dbReference>
<sequence length="453" mass="48484">MTTPTPVPPELIPPAPTTAEASASRRVLTLSTVAFTLMFAVWLMFGILGLPIRQEFGLSDVQLSWLSAVAVLNGSLWRLPAGIVTDRLGGRRVMGAMLLLTAIPAFLIAFAQSYPALLALAFLVGFAGNSFSVGVAWNSVWFPRARQGAALGVFGAGNVGASVTKFIGPAMIVAVPAAGLLGGVIPGGWRAIPFLYGVLLVVMGLAVLIFAPRQDRTPGQGRPLREMLAPLRNTRVWRFGLYYVVFFGAYVALSAWMPKYYVDVFGLPLYEAALLTALFIFPASLLRPLGGYLSDRYGARAATYGAFGLMAVALLVMSMPSGHIVLYLPGPNGTTVTRDVMHYTLGVWPFTALLFLVGVAMGIGKASVYKHIPEYFPRDVGAVGGLVGMLGGLGGFFLTPLFAYAKSATGFPQSTFIVVLLITLVALAWMHLSIMRMMNRAAPHLQDRIEAHP</sequence>
<feature type="domain" description="Major facilitator superfamily (MFS) profile" evidence="8">
    <location>
        <begin position="26"/>
        <end position="438"/>
    </location>
</feature>
<comment type="subcellular location">
    <subcellularLocation>
        <location evidence="1">Membrane</location>
        <topology evidence="1">Multi-pass membrane protein</topology>
    </subcellularLocation>
</comment>
<keyword evidence="5" id="KW-0534">Nitrate assimilation</keyword>
<dbReference type="InterPro" id="IPR036259">
    <property type="entry name" value="MFS_trans_sf"/>
</dbReference>